<evidence type="ECO:0000256" key="1">
    <source>
        <dbReference type="ARBA" id="ARBA00006484"/>
    </source>
</evidence>
<reference evidence="4 5" key="1">
    <citation type="submission" date="2020-08" db="EMBL/GenBank/DDBJ databases">
        <title>Genomic Encyclopedia of Type Strains, Phase IV (KMG-IV): sequencing the most valuable type-strain genomes for metagenomic binning, comparative biology and taxonomic classification.</title>
        <authorList>
            <person name="Goeker M."/>
        </authorList>
    </citation>
    <scope>NUCLEOTIDE SEQUENCE [LARGE SCALE GENOMIC DNA]</scope>
    <source>
        <strain evidence="4 5">DSM 26189</strain>
    </source>
</reference>
<dbReference type="EMBL" id="JACIDT010000021">
    <property type="protein sequence ID" value="MBB3928259.1"/>
    <property type="molecule type" value="Genomic_DNA"/>
</dbReference>
<comment type="caution">
    <text evidence="4">The sequence shown here is derived from an EMBL/GenBank/DDBJ whole genome shotgun (WGS) entry which is preliminary data.</text>
</comment>
<evidence type="ECO:0000256" key="2">
    <source>
        <dbReference type="ARBA" id="ARBA00023002"/>
    </source>
</evidence>
<name>A0A7W6FSN7_9SPHN</name>
<sequence length="312" mass="32679">MATSFGAESTTDEVLGTIDLTGKRMLVTGASSGLGVETARALASRGAHVIGAVRDLEKGRAATQGIAGIELVELDLTSLASVRACADALAAQGMPLDLVIANAGVMAMPFGLSKDGFEMHFATNHLGHFVFVNRLAPLLRAGSRVVSLTSGGHRAGDVDLDDPNFANTPYSDRAAYGRSKTANALFAVEFDRRHRDKGIRAVAVHPGTIDTPLSRHQTPEAKAAQIAAINANLPAGAPPFRYKSVEQGAATSVWAGAVADADAVGGRYCENCHVAEINDTPGSRVGVRSYAIDPDRARALWAKSNEWTGEAF</sequence>
<keyword evidence="5" id="KW-1185">Reference proteome</keyword>
<dbReference type="SUPFAM" id="SSF51735">
    <property type="entry name" value="NAD(P)-binding Rossmann-fold domains"/>
    <property type="match status" value="1"/>
</dbReference>
<dbReference type="FunFam" id="3.40.50.720:FF:000594">
    <property type="entry name" value="Short-chain oxidoreductase"/>
    <property type="match status" value="1"/>
</dbReference>
<dbReference type="AlphaFoldDB" id="A0A7W6FSN7"/>
<proteinExistence type="inferred from homology"/>
<dbReference type="Proteomes" id="UP000571950">
    <property type="component" value="Unassembled WGS sequence"/>
</dbReference>
<dbReference type="Gene3D" id="3.40.50.720">
    <property type="entry name" value="NAD(P)-binding Rossmann-like Domain"/>
    <property type="match status" value="1"/>
</dbReference>
<dbReference type="CDD" id="cd05327">
    <property type="entry name" value="retinol-DH_like_SDR_c_like"/>
    <property type="match status" value="1"/>
</dbReference>
<comment type="similarity">
    <text evidence="1">Belongs to the short-chain dehydrogenases/reductases (SDR) family.</text>
</comment>
<dbReference type="PRINTS" id="PR00081">
    <property type="entry name" value="GDHRDH"/>
</dbReference>
<evidence type="ECO:0000256" key="3">
    <source>
        <dbReference type="ARBA" id="ARBA00071493"/>
    </source>
</evidence>
<dbReference type="PANTHER" id="PTHR24320:SF272">
    <property type="entry name" value="NAD(P)-BINDING ROSSMANN-FOLD SUPERFAMILY PROTEIN"/>
    <property type="match status" value="1"/>
</dbReference>
<dbReference type="GO" id="GO:0016491">
    <property type="term" value="F:oxidoreductase activity"/>
    <property type="evidence" value="ECO:0007669"/>
    <property type="project" value="UniProtKB-KW"/>
</dbReference>
<dbReference type="PANTHER" id="PTHR24320">
    <property type="entry name" value="RETINOL DEHYDROGENASE"/>
    <property type="match status" value="1"/>
</dbReference>
<protein>
    <recommendedName>
        <fullName evidence="3">Probable oxidoreductase</fullName>
    </recommendedName>
</protein>
<keyword evidence="2" id="KW-0560">Oxidoreductase</keyword>
<dbReference type="Pfam" id="PF00106">
    <property type="entry name" value="adh_short"/>
    <property type="match status" value="1"/>
</dbReference>
<dbReference type="RefSeq" id="WP_188073548.1">
    <property type="nucleotide sequence ID" value="NZ_BSPS01000011.1"/>
</dbReference>
<dbReference type="InterPro" id="IPR036291">
    <property type="entry name" value="NAD(P)-bd_dom_sf"/>
</dbReference>
<evidence type="ECO:0000313" key="4">
    <source>
        <dbReference type="EMBL" id="MBB3928259.1"/>
    </source>
</evidence>
<dbReference type="InterPro" id="IPR002347">
    <property type="entry name" value="SDR_fam"/>
</dbReference>
<accession>A0A7W6FSN7</accession>
<evidence type="ECO:0000313" key="5">
    <source>
        <dbReference type="Proteomes" id="UP000571950"/>
    </source>
</evidence>
<organism evidence="4 5">
    <name type="scientific">Sphingobium jiangsuense</name>
    <dbReference type="NCBI Taxonomy" id="870476"/>
    <lineage>
        <taxon>Bacteria</taxon>
        <taxon>Pseudomonadati</taxon>
        <taxon>Pseudomonadota</taxon>
        <taxon>Alphaproteobacteria</taxon>
        <taxon>Sphingomonadales</taxon>
        <taxon>Sphingomonadaceae</taxon>
        <taxon>Sphingobium</taxon>
    </lineage>
</organism>
<gene>
    <name evidence="4" type="ORF">GGR43_004003</name>
</gene>